<accession>C0HIP9</accession>
<organism evidence="2">
    <name type="scientific">Zea mays</name>
    <name type="common">Maize</name>
    <dbReference type="NCBI Taxonomy" id="4577"/>
    <lineage>
        <taxon>Eukaryota</taxon>
        <taxon>Viridiplantae</taxon>
        <taxon>Streptophyta</taxon>
        <taxon>Embryophyta</taxon>
        <taxon>Tracheophyta</taxon>
        <taxon>Spermatophyta</taxon>
        <taxon>Magnoliopsida</taxon>
        <taxon>Liliopsida</taxon>
        <taxon>Poales</taxon>
        <taxon>Poaceae</taxon>
        <taxon>PACMAD clade</taxon>
        <taxon>Panicoideae</taxon>
        <taxon>Andropogonodae</taxon>
        <taxon>Andropogoneae</taxon>
        <taxon>Tripsacinae</taxon>
        <taxon>Zea</taxon>
    </lineage>
</organism>
<protein>
    <submittedName>
        <fullName evidence="2">Uncharacterized protein</fullName>
    </submittedName>
</protein>
<reference evidence="2" key="2">
    <citation type="submission" date="2012-06" db="EMBL/GenBank/DDBJ databases">
        <authorList>
            <person name="Yu Y."/>
            <person name="Currie J."/>
            <person name="Lomeli R."/>
            <person name="Angelova A."/>
            <person name="Collura K."/>
            <person name="Wissotski M."/>
            <person name="Campos D."/>
            <person name="Kudrna D."/>
            <person name="Golser W."/>
            <person name="Ashely E."/>
            <person name="Descour A."/>
            <person name="Fernandes J."/>
            <person name="Soderlund C."/>
            <person name="Walbot V."/>
        </authorList>
    </citation>
    <scope>NUCLEOTIDE SEQUENCE</scope>
    <source>
        <strain evidence="2">B73</strain>
    </source>
</reference>
<feature type="region of interest" description="Disordered" evidence="1">
    <location>
        <begin position="165"/>
        <end position="194"/>
    </location>
</feature>
<sequence>MNPHGHPISQRIQITVSAQPTNDSSRPCAYAESIRRPRQPQGAERTEPREVVTDDEQRARGLARGQDPAHLLQRLLPQQVRLAEEVLHGGELAHGDGHLAHVVGDAVGGARRGGGGERVPEGLLQGLHPLRQRVLGLLQRLLQAADAHQLLLRQRLHVPRQHLEQLRRPEPAQPHEEPLRGAHPHARQHVEHVRPRGHALEPEHLVVVQHRAVHQHAQVVVADLRAQGHPEVVHVVLVLVQPPRVLQVERQRTCKDTG</sequence>
<dbReference type="EMBL" id="BT062205">
    <property type="protein sequence ID" value="ACN26902.1"/>
    <property type="molecule type" value="mRNA"/>
</dbReference>
<feature type="compositionally biased region" description="Basic and acidic residues" evidence="1">
    <location>
        <begin position="165"/>
        <end position="180"/>
    </location>
</feature>
<feature type="compositionally biased region" description="Basic and acidic residues" evidence="1">
    <location>
        <begin position="44"/>
        <end position="56"/>
    </location>
</feature>
<feature type="region of interest" description="Disordered" evidence="1">
    <location>
        <begin position="18"/>
        <end position="56"/>
    </location>
</feature>
<name>C0HIP9_MAIZE</name>
<evidence type="ECO:0000313" key="2">
    <source>
        <dbReference type="EMBL" id="ACN26902.1"/>
    </source>
</evidence>
<reference evidence="2" key="1">
    <citation type="journal article" date="2009" name="PLoS Genet.">
        <title>Sequencing, mapping, and analysis of 27,455 maize full-length cDNAs.</title>
        <authorList>
            <person name="Soderlund C."/>
            <person name="Descour A."/>
            <person name="Kudrna D."/>
            <person name="Bomhoff M."/>
            <person name="Boyd L."/>
            <person name="Currie J."/>
            <person name="Angelova A."/>
            <person name="Collura K."/>
            <person name="Wissotski M."/>
            <person name="Ashley E."/>
            <person name="Morrow D."/>
            <person name="Fernandes J."/>
            <person name="Walbot V."/>
            <person name="Yu Y."/>
        </authorList>
    </citation>
    <scope>NUCLEOTIDE SEQUENCE</scope>
    <source>
        <strain evidence="2">B73</strain>
    </source>
</reference>
<dbReference type="AlphaFoldDB" id="C0HIP9"/>
<proteinExistence type="evidence at transcript level"/>
<evidence type="ECO:0000256" key="1">
    <source>
        <dbReference type="SAM" id="MobiDB-lite"/>
    </source>
</evidence>